<dbReference type="PANTHER" id="PTHR33377:SF102">
    <property type="entry name" value="OS02G0199200 PROTEIN"/>
    <property type="match status" value="1"/>
</dbReference>
<dbReference type="SUPFAM" id="SSF52540">
    <property type="entry name" value="P-loop containing nucleoside triphosphate hydrolases"/>
    <property type="match status" value="1"/>
</dbReference>
<name>A0A0E0G3C1_ORYNI</name>
<dbReference type="AlphaFoldDB" id="A0A0E0G3C1"/>
<accession>A0A0E0G3C1</accession>
<dbReference type="Proteomes" id="UP000006591">
    <property type="component" value="Chromosome 2"/>
</dbReference>
<evidence type="ECO:0000313" key="3">
    <source>
        <dbReference type="Proteomes" id="UP000006591"/>
    </source>
</evidence>
<reference evidence="2" key="2">
    <citation type="submission" date="2018-04" db="EMBL/GenBank/DDBJ databases">
        <title>OnivRS2 (Oryza nivara Reference Sequence Version 2).</title>
        <authorList>
            <person name="Zhang J."/>
            <person name="Kudrna D."/>
            <person name="Lee S."/>
            <person name="Talag J."/>
            <person name="Rajasekar S."/>
            <person name="Welchert J."/>
            <person name="Hsing Y.-I."/>
            <person name="Wing R.A."/>
        </authorList>
    </citation>
    <scope>NUCLEOTIDE SEQUENCE [LARGE SCALE GENOMIC DNA]</scope>
    <source>
        <strain evidence="2">SL10</strain>
    </source>
</reference>
<dbReference type="Pfam" id="PF00931">
    <property type="entry name" value="NB-ARC"/>
    <property type="match status" value="1"/>
</dbReference>
<dbReference type="HOGENOM" id="CLU_001090_3_0_1"/>
<organism evidence="2">
    <name type="scientific">Oryza nivara</name>
    <name type="common">Indian wild rice</name>
    <name type="synonym">Oryza sativa f. spontanea</name>
    <dbReference type="NCBI Taxonomy" id="4536"/>
    <lineage>
        <taxon>Eukaryota</taxon>
        <taxon>Viridiplantae</taxon>
        <taxon>Streptophyta</taxon>
        <taxon>Embryophyta</taxon>
        <taxon>Tracheophyta</taxon>
        <taxon>Spermatophyta</taxon>
        <taxon>Magnoliopsida</taxon>
        <taxon>Liliopsida</taxon>
        <taxon>Poales</taxon>
        <taxon>Poaceae</taxon>
        <taxon>BOP clade</taxon>
        <taxon>Oryzoideae</taxon>
        <taxon>Oryzeae</taxon>
        <taxon>Oryzinae</taxon>
        <taxon>Oryza</taxon>
    </lineage>
</organism>
<dbReference type="PRINTS" id="PR00364">
    <property type="entry name" value="DISEASERSIST"/>
</dbReference>
<dbReference type="STRING" id="4536.A0A0E0G3C1"/>
<evidence type="ECO:0000259" key="1">
    <source>
        <dbReference type="Pfam" id="PF00931"/>
    </source>
</evidence>
<dbReference type="GO" id="GO:0043531">
    <property type="term" value="F:ADP binding"/>
    <property type="evidence" value="ECO:0007669"/>
    <property type="project" value="InterPro"/>
</dbReference>
<evidence type="ECO:0000313" key="2">
    <source>
        <dbReference type="EnsemblPlants" id="ONIVA02G09090.1"/>
    </source>
</evidence>
<dbReference type="InterPro" id="IPR027417">
    <property type="entry name" value="P-loop_NTPase"/>
</dbReference>
<feature type="domain" description="NB-ARC" evidence="1">
    <location>
        <begin position="200"/>
        <end position="365"/>
    </location>
</feature>
<dbReference type="EnsemblPlants" id="ONIVA02G09090.1">
    <property type="protein sequence ID" value="ONIVA02G09090.1"/>
    <property type="gene ID" value="ONIVA02G09090"/>
</dbReference>
<proteinExistence type="predicted"/>
<protein>
    <recommendedName>
        <fullName evidence="1">NB-ARC domain-containing protein</fullName>
    </recommendedName>
</protein>
<dbReference type="PANTHER" id="PTHR33377">
    <property type="entry name" value="OS10G0134700 PROTEIN-RELATED"/>
    <property type="match status" value="1"/>
</dbReference>
<reference evidence="2" key="1">
    <citation type="submission" date="2015-04" db="UniProtKB">
        <authorList>
            <consortium name="EnsemblPlants"/>
        </authorList>
    </citation>
    <scope>IDENTIFICATION</scope>
    <source>
        <strain evidence="2">SL10</strain>
    </source>
</reference>
<keyword evidence="3" id="KW-1185">Reference proteome</keyword>
<dbReference type="OMA" id="VDFHCVS"/>
<dbReference type="Gene3D" id="3.40.50.300">
    <property type="entry name" value="P-loop containing nucleotide triphosphate hydrolases"/>
    <property type="match status" value="1"/>
</dbReference>
<dbReference type="Gramene" id="ONIVA02G09090.1">
    <property type="protein sequence ID" value="ONIVA02G09090.1"/>
    <property type="gene ID" value="ONIVA02G09090"/>
</dbReference>
<sequence>MASEAIVSGVVADMAGRLVSLVAGHLLADRRGVDDKLRRVRRLVVRIESAVEAAEARRITGRALLAWLSDLVDGAHQGRYFLDAFPVVADHDGDGDVEVAPSSFNPAKRLRVAARRLVFRDGGGAAAELDGVLADLESVSGDLTGFIMMLQSCPPAMHRPLATNIYADSQMFGRQVERRRVFDFLLQDGDGDDGGEPAAAELGVLSIIGRSGLGKTTLVQHVCDDPAVRRRFSWIILVDFHCVSLMAAGETTALLRSLFAAAAATAAGTGSTSISGVGEKLRLLEKNLRGERLLIVFDNVDARRRPAVDAIMRALRRGSRRGSKVIVTSSDARHVAGLATAADTITLRPPPPAEYWLFFKAHAFGGADDADADPRLAAAGQAIAERLRLRASYFGGKALGALLDDSPSHRLRPPLAGVARVAVQRLRLRASYFGGKALGALLRWRPDHRLWRRVLSSGAADLPCLGTGDYIAAAAGCLFPPHLNLHGVTVSRSPLRGLVGLHGSSLMTPPPTDSGRRSPELPVLLCKYCKKNCALFVDSDLSCSDLKKTRRLLLVVTFIDSAC</sequence>
<dbReference type="InterPro" id="IPR002182">
    <property type="entry name" value="NB-ARC"/>
</dbReference>
<dbReference type="eggNOG" id="KOG4658">
    <property type="taxonomic scope" value="Eukaryota"/>
</dbReference>